<dbReference type="GO" id="GO:0019305">
    <property type="term" value="P:dTDP-rhamnose biosynthetic process"/>
    <property type="evidence" value="ECO:0007669"/>
    <property type="project" value="TreeGrafter"/>
</dbReference>
<keyword evidence="5" id="KW-1185">Reference proteome</keyword>
<protein>
    <recommendedName>
        <fullName evidence="2">dTDP-4-dehydrorhamnose reductase</fullName>
        <ecNumber evidence="2">1.1.1.133</ecNumber>
    </recommendedName>
</protein>
<keyword evidence="2" id="KW-0521">NADP</keyword>
<evidence type="ECO:0000256" key="1">
    <source>
        <dbReference type="ARBA" id="ARBA00010944"/>
    </source>
</evidence>
<reference evidence="4" key="1">
    <citation type="submission" date="2021-06" db="EMBL/GenBank/DDBJ databases">
        <title>Description of novel taxa of the family Lachnospiraceae.</title>
        <authorList>
            <person name="Chaplin A.V."/>
            <person name="Sokolova S.R."/>
            <person name="Pikina A.P."/>
            <person name="Korzhanova M."/>
            <person name="Belova V."/>
            <person name="Korostin D."/>
            <person name="Efimov B.A."/>
        </authorList>
    </citation>
    <scope>NUCLEOTIDE SEQUENCE</scope>
    <source>
        <strain evidence="4">ASD5720</strain>
    </source>
</reference>
<dbReference type="Gene3D" id="3.40.50.720">
    <property type="entry name" value="NAD(P)-binding Rossmann-like Domain"/>
    <property type="match status" value="1"/>
</dbReference>
<dbReference type="EMBL" id="JAHQCW010000046">
    <property type="protein sequence ID" value="MBU9738991.1"/>
    <property type="molecule type" value="Genomic_DNA"/>
</dbReference>
<name>A0A949NFY2_9FIRM</name>
<evidence type="ECO:0000313" key="4">
    <source>
        <dbReference type="EMBL" id="MBU9738991.1"/>
    </source>
</evidence>
<dbReference type="GO" id="GO:0008831">
    <property type="term" value="F:dTDP-4-dehydrorhamnose reductase activity"/>
    <property type="evidence" value="ECO:0007669"/>
    <property type="project" value="UniProtKB-EC"/>
</dbReference>
<comment type="caution">
    <text evidence="4">The sequence shown here is derived from an EMBL/GenBank/DDBJ whole genome shotgun (WGS) entry which is preliminary data.</text>
</comment>
<dbReference type="EC" id="1.1.1.133" evidence="2"/>
<comment type="pathway">
    <text evidence="2">Carbohydrate biosynthesis; dTDP-L-rhamnose biosynthesis.</text>
</comment>
<evidence type="ECO:0000313" key="5">
    <source>
        <dbReference type="Proteomes" id="UP000712157"/>
    </source>
</evidence>
<organism evidence="4 5">
    <name type="scientific">Diplocloster agilis</name>
    <dbReference type="NCBI Taxonomy" id="2850323"/>
    <lineage>
        <taxon>Bacteria</taxon>
        <taxon>Bacillati</taxon>
        <taxon>Bacillota</taxon>
        <taxon>Clostridia</taxon>
        <taxon>Lachnospirales</taxon>
        <taxon>Lachnospiraceae</taxon>
        <taxon>Diplocloster</taxon>
    </lineage>
</organism>
<dbReference type="Pfam" id="PF04321">
    <property type="entry name" value="RmlD_sub_bind"/>
    <property type="match status" value="1"/>
</dbReference>
<dbReference type="Proteomes" id="UP000712157">
    <property type="component" value="Unassembled WGS sequence"/>
</dbReference>
<comment type="function">
    <text evidence="2">Catalyzes the reduction of dTDP-6-deoxy-L-lyxo-4-hexulose to yield dTDP-L-rhamnose.</text>
</comment>
<dbReference type="AlphaFoldDB" id="A0A949NFY2"/>
<evidence type="ECO:0000256" key="2">
    <source>
        <dbReference type="RuleBase" id="RU364082"/>
    </source>
</evidence>
<dbReference type="InterPro" id="IPR029903">
    <property type="entry name" value="RmlD-like-bd"/>
</dbReference>
<dbReference type="PANTHER" id="PTHR10491:SF4">
    <property type="entry name" value="METHIONINE ADENOSYLTRANSFERASE 2 SUBUNIT BETA"/>
    <property type="match status" value="1"/>
</dbReference>
<dbReference type="SUPFAM" id="SSF51735">
    <property type="entry name" value="NAD(P)-binding Rossmann-fold domains"/>
    <property type="match status" value="1"/>
</dbReference>
<gene>
    <name evidence="4" type="ORF">KTH89_20860</name>
</gene>
<proteinExistence type="inferred from homology"/>
<feature type="domain" description="RmlD-like substrate binding" evidence="3">
    <location>
        <begin position="5"/>
        <end position="286"/>
    </location>
</feature>
<accession>A0A949NFY2</accession>
<dbReference type="InterPro" id="IPR005913">
    <property type="entry name" value="dTDP_dehydrorham_reduct"/>
</dbReference>
<keyword evidence="2" id="KW-0560">Oxidoreductase</keyword>
<dbReference type="RefSeq" id="WP_158347225.1">
    <property type="nucleotide sequence ID" value="NZ_JAHQCW010000046.1"/>
</dbReference>
<comment type="similarity">
    <text evidence="1 2">Belongs to the dTDP-4-dehydrorhamnose reductase family.</text>
</comment>
<dbReference type="PANTHER" id="PTHR10491">
    <property type="entry name" value="DTDP-4-DEHYDRORHAMNOSE REDUCTASE"/>
    <property type="match status" value="1"/>
</dbReference>
<sequence>MNKKRILLTGGKGFFCSRLADYYKDDYEFLVTDKDDLDFTDRQAVLDCARAFHPNLIIHAGAIAVTDFCNQHPEVARKVNVDGALHVAEAAREAHAQLIFLSSEQVFNGNTNGGPFREEDEAVPNTVYGANKLEAEALLKEILDELWIVRFTWMFGLPERNKNMSNGILWDTLTKLRNQEKIIASPHEFRGMGYIYETIANFQKLFDAPYGTYHMGATNNESRYDTVKHILHLLGLDSKLDQILEEDTVHYLDHNRDVRLDTSKANHAGMFWTDTHDALELCLKEFGIIR</sequence>
<dbReference type="InterPro" id="IPR036291">
    <property type="entry name" value="NAD(P)-bd_dom_sf"/>
</dbReference>
<dbReference type="GO" id="GO:0005829">
    <property type="term" value="C:cytosol"/>
    <property type="evidence" value="ECO:0007669"/>
    <property type="project" value="TreeGrafter"/>
</dbReference>
<evidence type="ECO:0000259" key="3">
    <source>
        <dbReference type="Pfam" id="PF04321"/>
    </source>
</evidence>